<accession>A0A059FTU3</accession>
<gene>
    <name evidence="2" type="ORF">HJO_01980</name>
</gene>
<dbReference type="Proteomes" id="UP000025171">
    <property type="component" value="Unassembled WGS sequence"/>
</dbReference>
<feature type="chain" id="PRO_5001572634" evidence="1">
    <location>
        <begin position="23"/>
        <end position="767"/>
    </location>
</feature>
<proteinExistence type="predicted"/>
<reference evidence="2 3" key="1">
    <citation type="journal article" date="2014" name="Antonie Van Leeuwenhoek">
        <title>Hyphomonas beringensis sp. nov. and Hyphomonas chukchiensis sp. nov., isolated from surface seawater of the Bering Sea and Chukchi Sea.</title>
        <authorList>
            <person name="Li C."/>
            <person name="Lai Q."/>
            <person name="Li G."/>
            <person name="Dong C."/>
            <person name="Wang J."/>
            <person name="Liao Y."/>
            <person name="Shao Z."/>
        </authorList>
    </citation>
    <scope>NUCLEOTIDE SEQUENCE [LARGE SCALE GENOMIC DNA]</scope>
    <source>
        <strain evidence="2 3">MHS-2</strain>
    </source>
</reference>
<keyword evidence="1" id="KW-0732">Signal</keyword>
<evidence type="ECO:0000256" key="1">
    <source>
        <dbReference type="SAM" id="SignalP"/>
    </source>
</evidence>
<dbReference type="OrthoDB" id="5482258at2"/>
<dbReference type="RefSeq" id="WP_156945384.1">
    <property type="nucleotide sequence ID" value="NZ_ARYK01000001.1"/>
</dbReference>
<comment type="caution">
    <text evidence="2">The sequence shown here is derived from an EMBL/GenBank/DDBJ whole genome shotgun (WGS) entry which is preliminary data.</text>
</comment>
<dbReference type="EMBL" id="ARYK01000001">
    <property type="protein sequence ID" value="KCZ94105.1"/>
    <property type="molecule type" value="Genomic_DNA"/>
</dbReference>
<evidence type="ECO:0000313" key="3">
    <source>
        <dbReference type="Proteomes" id="UP000025171"/>
    </source>
</evidence>
<dbReference type="STRING" id="1280950.HJO_01980"/>
<dbReference type="AlphaFoldDB" id="A0A059FTU3"/>
<keyword evidence="3" id="KW-1185">Reference proteome</keyword>
<name>A0A059FTU3_9PROT</name>
<evidence type="ECO:0000313" key="2">
    <source>
        <dbReference type="EMBL" id="KCZ94105.1"/>
    </source>
</evidence>
<protein>
    <submittedName>
        <fullName evidence="2">Transglutaminase domain protein</fullName>
    </submittedName>
</protein>
<sequence>MSLKLKVLAAAFAFSFSFSATAAPRTYIAPAAERDAARAIADAYRGLSSKIPLELYDVDGLAESLDYDVATAADFVRDNIAYDPYLGVMRGPEGTISASAGSSWDQAVLLAALINSMAGEAMIVKGTLEKKDAERLLQVSFKDRAPLATGLMVEDVTEALKPFVPRSRLDEIIAEARDMEQNADENTLAADRDVSQLVKSLSASLATAGISIAQTDAAQTDRLVAQIAEEYVWVRYRNTPNDPWVDVHPAFQNAAAPKVEPEQFIAGTVPDDRLHKIEIRLEIERKTGDKLERISIMSPYSRPAANLALTQIDIGIAPDTVRSDGEAAYFIPIMNQAPAERGQAFTLQGLTASAEDVAAGPAIFATVGSKYGDALGGLDETTGKADTAPRLSGVILTVVHISPGGASTSTERRLTDFRQEMPESPSRLVSFHGVIDVDVGPENGARAIKDTLESAADFARILPYYKGIVEGKITPEDAASHPAFEADQSISSWTEMLTLGSIFNQNGKHDRWLVRTGPMVSMRRVQHVANTKGIMRQTIDIITDGTLSLAHTNGTVFVNPTGNFEQGIRTTIAEHALGSGPTTSDWRLRDVTAVLPDLASLKAWSDQANVSLLVRDRLNDDFEQGSVLVLLEHESTPLWWRIDTRTGQTLGMGPNGGEVTKEYAAFLKSASSAVTAFGIGYASYSCEASYPDNPSMRVCCLAGNLLIAAGAGKFVAAANANWASRITELGASGLAYLTGALGTEIVYGGIVGAAIPLPDYVCRAVLE</sequence>
<organism evidence="2 3">
    <name type="scientific">Hyphomonas johnsonii MHS-2</name>
    <dbReference type="NCBI Taxonomy" id="1280950"/>
    <lineage>
        <taxon>Bacteria</taxon>
        <taxon>Pseudomonadati</taxon>
        <taxon>Pseudomonadota</taxon>
        <taxon>Alphaproteobacteria</taxon>
        <taxon>Hyphomonadales</taxon>
        <taxon>Hyphomonadaceae</taxon>
        <taxon>Hyphomonas</taxon>
    </lineage>
</organism>
<dbReference type="PATRIC" id="fig|1280950.3.peg.406"/>
<feature type="signal peptide" evidence="1">
    <location>
        <begin position="1"/>
        <end position="22"/>
    </location>
</feature>